<gene>
    <name evidence="2" type="ORF">CJ030_MR4G029200</name>
</gene>
<name>A0A6A1VTX3_9ROSI</name>
<accession>A0A6A1VTX3</accession>
<dbReference type="InterPro" id="IPR001611">
    <property type="entry name" value="Leu-rich_rpt"/>
</dbReference>
<evidence type="ECO:0000313" key="2">
    <source>
        <dbReference type="EMBL" id="KAB1216422.1"/>
    </source>
</evidence>
<dbReference type="EMBL" id="RXIC02000022">
    <property type="protein sequence ID" value="KAB1216422.1"/>
    <property type="molecule type" value="Genomic_DNA"/>
</dbReference>
<dbReference type="SUPFAM" id="SSF52058">
    <property type="entry name" value="L domain-like"/>
    <property type="match status" value="1"/>
</dbReference>
<dbReference type="Pfam" id="PF00560">
    <property type="entry name" value="LRR_1"/>
    <property type="match status" value="2"/>
</dbReference>
<dbReference type="AlphaFoldDB" id="A0A6A1VTX3"/>
<sequence>MYRVLKEQNLPGTLPLDLVRFPYLEEIDLTRNYLNGTIPPQWGSVKLGSYRSSLLGNRLTGSIPKELANITTLKSIFQSISNKELGFVNPSVVEYNQLSGNLPPELGNLSSLERILLGSNYFTGELPTSFAKLTTLTDLRISDLNGSAAAFPPLNNVTGLKTLFLPVPEAFWSFNVIEPSLLFGRPS</sequence>
<dbReference type="Gene3D" id="3.80.10.10">
    <property type="entry name" value="Ribonuclease Inhibitor"/>
    <property type="match status" value="2"/>
</dbReference>
<dbReference type="GO" id="GO:0016020">
    <property type="term" value="C:membrane"/>
    <property type="evidence" value="ECO:0007669"/>
    <property type="project" value="UniProtKB-SubCell"/>
</dbReference>
<dbReference type="Proteomes" id="UP000516437">
    <property type="component" value="Chromosome 4"/>
</dbReference>
<comment type="caution">
    <text evidence="2">The sequence shown here is derived from an EMBL/GenBank/DDBJ whole genome shotgun (WGS) entry which is preliminary data.</text>
</comment>
<dbReference type="OrthoDB" id="1909482at2759"/>
<dbReference type="InterPro" id="IPR051824">
    <property type="entry name" value="LRR_Rcpt-Like_S/T_Kinase"/>
</dbReference>
<dbReference type="InterPro" id="IPR032675">
    <property type="entry name" value="LRR_dom_sf"/>
</dbReference>
<dbReference type="PANTHER" id="PTHR48006">
    <property type="entry name" value="LEUCINE-RICH REPEAT-CONTAINING PROTEIN DDB_G0281931-RELATED"/>
    <property type="match status" value="1"/>
</dbReference>
<protein>
    <submittedName>
        <fullName evidence="2">Uncharacterized protein</fullName>
    </submittedName>
</protein>
<reference evidence="2 3" key="1">
    <citation type="journal article" date="2019" name="Plant Biotechnol. J.">
        <title>The red bayberry genome and genetic basis of sex determination.</title>
        <authorList>
            <person name="Jia H.M."/>
            <person name="Jia H.J."/>
            <person name="Cai Q.L."/>
            <person name="Wang Y."/>
            <person name="Zhao H.B."/>
            <person name="Yang W.F."/>
            <person name="Wang G.Y."/>
            <person name="Li Y.H."/>
            <person name="Zhan D.L."/>
            <person name="Shen Y.T."/>
            <person name="Niu Q.F."/>
            <person name="Chang L."/>
            <person name="Qiu J."/>
            <person name="Zhao L."/>
            <person name="Xie H.B."/>
            <person name="Fu W.Y."/>
            <person name="Jin J."/>
            <person name="Li X.W."/>
            <person name="Jiao Y."/>
            <person name="Zhou C.C."/>
            <person name="Tu T."/>
            <person name="Chai C.Y."/>
            <person name="Gao J.L."/>
            <person name="Fan L.J."/>
            <person name="van de Weg E."/>
            <person name="Wang J.Y."/>
            <person name="Gao Z.S."/>
        </authorList>
    </citation>
    <scope>NUCLEOTIDE SEQUENCE [LARGE SCALE GENOMIC DNA]</scope>
    <source>
        <tissue evidence="2">Leaves</tissue>
    </source>
</reference>
<proteinExistence type="predicted"/>
<organism evidence="2 3">
    <name type="scientific">Morella rubra</name>
    <name type="common">Chinese bayberry</name>
    <dbReference type="NCBI Taxonomy" id="262757"/>
    <lineage>
        <taxon>Eukaryota</taxon>
        <taxon>Viridiplantae</taxon>
        <taxon>Streptophyta</taxon>
        <taxon>Embryophyta</taxon>
        <taxon>Tracheophyta</taxon>
        <taxon>Spermatophyta</taxon>
        <taxon>Magnoliopsida</taxon>
        <taxon>eudicotyledons</taxon>
        <taxon>Gunneridae</taxon>
        <taxon>Pentapetalae</taxon>
        <taxon>rosids</taxon>
        <taxon>fabids</taxon>
        <taxon>Fagales</taxon>
        <taxon>Myricaceae</taxon>
        <taxon>Morella</taxon>
    </lineage>
</organism>
<keyword evidence="3" id="KW-1185">Reference proteome</keyword>
<evidence type="ECO:0000256" key="1">
    <source>
        <dbReference type="ARBA" id="ARBA00004479"/>
    </source>
</evidence>
<comment type="subcellular location">
    <subcellularLocation>
        <location evidence="1">Membrane</location>
        <topology evidence="1">Single-pass type I membrane protein</topology>
    </subcellularLocation>
</comment>
<dbReference type="PANTHER" id="PTHR48006:SF81">
    <property type="entry name" value="PROTEIN KINASE DOMAIN-CONTAINING PROTEIN"/>
    <property type="match status" value="1"/>
</dbReference>
<evidence type="ECO:0000313" key="3">
    <source>
        <dbReference type="Proteomes" id="UP000516437"/>
    </source>
</evidence>